<sequence>MATQAWRSVVEMLTTVTVDTYSEEQCLSLEAGIEAVRNSLPMHFVDKPAHINLHITMGSGFTYAMLHCLLHCATIMVHRRRLLHFIQTEGFKHETWRGVPHLHAQTVDRVFAASHTVVSLLLALESNAEKDSVPNFPLVMLFSCFTACATVAWFSLKGLTPADINETAEAIVSDGMRFLQDGASTWMLAVPWYRHLSVMAKVLQNGDRDMGRGITEPAPPSIKDDTASQPDNSLESMDYVRHSSVTPQESGESNGTEPPRNTSTNTSTNTSANPGGLNALQDTTAPTSADPDCVRETRETPSDHGRHDGHLHLHECDTPISPGQSTAGGWPSFGDHRPRLFGRSARRRTTSLTQSSDPDSYHARTPSSNCSSYTGPSPPGCGQRAALQVTAAIVPLPASQPTPALSSSPVFILSDSPRHLQFNCHPGDTIPRQNYTPLINLYGQDPLYRNSTHQSLLVSPSVKPLASPAKGFGIHGYQGGMPGFSALNKTPYPIQHSISGDMPSPRNSASTSQSGVVASNETLLSSSAERGGTLSTTSVAASITSKAPATQLRGPRAFVVRNGRTYINEATLPYPLPVDLPELHRQSLRTLLMFQLFGGPILSSVFASRPPTRVLDVGCGAGFWSMMCHRYFAQHGHSSISFTGLDIVPLGGSGAQTNVKPDKEMQWHFVQHDIRQLPWPFADGEFDLVMVKDMAFAASARDAQPIMDEYLRVLKPGGVLEFWEVDSIIRMLRPHAPKSTGAEIHDDDTSSDGGDDEDNAERMGAYVMNNNTPISPPQNPYVVDYNAWSSKALEHLGLSAAPCTSIGPSLLQEAESLMDVQSKRLAVPLSEIKWEREGVGGVVTKDGKSYIDTQKGKFRDTDWKTGSSVTAAQSALRRTALETTVSFILALEPLLRDVSGKSQEEWDTWAGKMTNDLLRDDGTSWGECLEVGVWTARKRHSKS</sequence>
<comment type="caution">
    <text evidence="1">The sequence shown here is derived from an EMBL/GenBank/DDBJ whole genome shotgun (WGS) entry which is preliminary data.</text>
</comment>
<organism evidence="1 2">
    <name type="scientific">Xylaria curta</name>
    <dbReference type="NCBI Taxonomy" id="42375"/>
    <lineage>
        <taxon>Eukaryota</taxon>
        <taxon>Fungi</taxon>
        <taxon>Dikarya</taxon>
        <taxon>Ascomycota</taxon>
        <taxon>Pezizomycotina</taxon>
        <taxon>Sordariomycetes</taxon>
        <taxon>Xylariomycetidae</taxon>
        <taxon>Xylariales</taxon>
        <taxon>Xylariaceae</taxon>
        <taxon>Xylaria</taxon>
    </lineage>
</organism>
<evidence type="ECO:0000313" key="1">
    <source>
        <dbReference type="EMBL" id="KAJ2989513.1"/>
    </source>
</evidence>
<reference evidence="1" key="1">
    <citation type="submission" date="2022-10" db="EMBL/GenBank/DDBJ databases">
        <title>Genome Sequence of Xylaria curta.</title>
        <authorList>
            <person name="Buettner E."/>
        </authorList>
    </citation>
    <scope>NUCLEOTIDE SEQUENCE</scope>
    <source>
        <strain evidence="1">Babe10</strain>
    </source>
</reference>
<protein>
    <submittedName>
        <fullName evidence="1">Uncharacterized protein</fullName>
    </submittedName>
</protein>
<name>A0ACC1PAZ3_9PEZI</name>
<proteinExistence type="predicted"/>
<gene>
    <name evidence="1" type="ORF">NUW58_g3432</name>
</gene>
<keyword evidence="2" id="KW-1185">Reference proteome</keyword>
<dbReference type="EMBL" id="JAPDGR010000519">
    <property type="protein sequence ID" value="KAJ2989513.1"/>
    <property type="molecule type" value="Genomic_DNA"/>
</dbReference>
<evidence type="ECO:0000313" key="2">
    <source>
        <dbReference type="Proteomes" id="UP001143856"/>
    </source>
</evidence>
<dbReference type="Proteomes" id="UP001143856">
    <property type="component" value="Unassembled WGS sequence"/>
</dbReference>
<accession>A0ACC1PAZ3</accession>